<protein>
    <submittedName>
        <fullName evidence="6">Uncharacterized protein LOC118432806</fullName>
    </submittedName>
</protein>
<evidence type="ECO:0000256" key="1">
    <source>
        <dbReference type="ARBA" id="ARBA00022536"/>
    </source>
</evidence>
<dbReference type="OrthoDB" id="10051436at2759"/>
<accession>A0A9J7MFJ5</accession>
<keyword evidence="5" id="KW-1185">Reference proteome</keyword>
<dbReference type="GO" id="GO:0042803">
    <property type="term" value="F:protein homodimerization activity"/>
    <property type="evidence" value="ECO:0000318"/>
    <property type="project" value="GO_Central"/>
</dbReference>
<dbReference type="RefSeq" id="XP_035700319.1">
    <property type="nucleotide sequence ID" value="XM_035844426.1"/>
</dbReference>
<dbReference type="GeneID" id="118432806"/>
<dbReference type="SUPFAM" id="SSF51126">
    <property type="entry name" value="Pectin lyase-like"/>
    <property type="match status" value="2"/>
</dbReference>
<gene>
    <name evidence="6" type="primary">LOC118432806</name>
</gene>
<evidence type="ECO:0000313" key="6">
    <source>
        <dbReference type="RefSeq" id="XP_035700319.1"/>
    </source>
</evidence>
<reference evidence="5" key="1">
    <citation type="journal article" date="2020" name="Nat. Ecol. Evol.">
        <title>Deeply conserved synteny resolves early events in vertebrate evolution.</title>
        <authorList>
            <person name="Simakov O."/>
            <person name="Marletaz F."/>
            <person name="Yue J.X."/>
            <person name="O'Connell B."/>
            <person name="Jenkins J."/>
            <person name="Brandt A."/>
            <person name="Calef R."/>
            <person name="Tung C.H."/>
            <person name="Huang T.K."/>
            <person name="Schmutz J."/>
            <person name="Satoh N."/>
            <person name="Yu J.K."/>
            <person name="Putnam N.H."/>
            <person name="Green R.E."/>
            <person name="Rokhsar D.S."/>
        </authorList>
    </citation>
    <scope>NUCLEOTIDE SEQUENCE [LARGE SCALE GENOMIC DNA]</scope>
    <source>
        <strain evidence="5">S238N-H82</strain>
    </source>
</reference>
<keyword evidence="1" id="KW-0245">EGF-like domain</keyword>
<dbReference type="PANTHER" id="PTHR11219">
    <property type="entry name" value="TENEURIN AND N-ACETYLGLUCOSAMINE-1-PHOSPHODIESTER ALPHA-N-ACETYLGLUCOSAMINIDASE"/>
    <property type="match status" value="1"/>
</dbReference>
<dbReference type="Gene3D" id="2.160.20.20">
    <property type="match status" value="1"/>
</dbReference>
<dbReference type="InterPro" id="IPR012332">
    <property type="entry name" value="Autotransporter_pectin_lyase_C"/>
</dbReference>
<dbReference type="GO" id="GO:0050839">
    <property type="term" value="F:cell adhesion molecule binding"/>
    <property type="evidence" value="ECO:0000318"/>
    <property type="project" value="GO_Central"/>
</dbReference>
<dbReference type="Proteomes" id="UP000001554">
    <property type="component" value="Chromosome 16"/>
</dbReference>
<dbReference type="GO" id="GO:0046982">
    <property type="term" value="F:protein heterodimerization activity"/>
    <property type="evidence" value="ECO:0000318"/>
    <property type="project" value="GO_Central"/>
</dbReference>
<keyword evidence="2" id="KW-0677">Repeat</keyword>
<keyword evidence="4" id="KW-0732">Signal</keyword>
<feature type="chain" id="PRO_5039925973" evidence="4">
    <location>
        <begin position="20"/>
        <end position="4112"/>
    </location>
</feature>
<evidence type="ECO:0000256" key="3">
    <source>
        <dbReference type="ARBA" id="ARBA00023157"/>
    </source>
</evidence>
<evidence type="ECO:0000313" key="5">
    <source>
        <dbReference type="Proteomes" id="UP000001554"/>
    </source>
</evidence>
<name>A0A9J7MFJ5_BRAFL</name>
<dbReference type="InterPro" id="IPR051216">
    <property type="entry name" value="Teneurin"/>
</dbReference>
<dbReference type="KEGG" id="bfo:118432806"/>
<reference evidence="6" key="2">
    <citation type="submission" date="2025-08" db="UniProtKB">
        <authorList>
            <consortium name="RefSeq"/>
        </authorList>
    </citation>
    <scope>IDENTIFICATION</scope>
    <source>
        <strain evidence="6">S238N-H82</strain>
        <tissue evidence="6">Testes</tissue>
    </source>
</reference>
<evidence type="ECO:0000256" key="4">
    <source>
        <dbReference type="SAM" id="SignalP"/>
    </source>
</evidence>
<dbReference type="GO" id="GO:0048666">
    <property type="term" value="P:neuron development"/>
    <property type="evidence" value="ECO:0000318"/>
    <property type="project" value="GO_Central"/>
</dbReference>
<keyword evidence="3" id="KW-1015">Disulfide bond</keyword>
<dbReference type="InterPro" id="IPR011050">
    <property type="entry name" value="Pectin_lyase_fold/virulence"/>
</dbReference>
<dbReference type="GO" id="GO:0043005">
    <property type="term" value="C:neuron projection"/>
    <property type="evidence" value="ECO:0000318"/>
    <property type="project" value="GO_Central"/>
</dbReference>
<dbReference type="PANTHER" id="PTHR11219:SF69">
    <property type="entry name" value="TENEURIN-A"/>
    <property type="match status" value="1"/>
</dbReference>
<evidence type="ECO:0000256" key="2">
    <source>
        <dbReference type="ARBA" id="ARBA00022737"/>
    </source>
</evidence>
<sequence length="4112" mass="439548">MTSAVVVLLWMTAWCCARGATVRWTAPVGGSWSQQGNWEGQEVPGSEDDVIIELDEVVKGYRSLGCWRDSSNRAIPILEGTDPRLDGHYQARVNATDKCFRVARSRGFSVFAVQNGGQCFGSAEGHNTYTRYGARSSSDCGEDGEGGYYASSVYQIKAFPITVRVDSNTEIRNLHTFPNITLDVVSSLTVNGNMQVDGHLKLYTSNSNEGITVGKTARVRGSFQWMAGKFNSPAQGQLHIEETMQMNLNWGSRNLDTRLSGTELYIHGEAVIDGGSASDRLYLSEGGKLIVTEGATLNMTGILSLLKESTGTLVNNGSMKIHSTGTVTVAPTIYNTGDVQVLKGTFSCTGSTTWRDAIWISTGATLKLSGGTHTLQHTSTVLGSGNMDVGSRVTVSSQNVQVGDILVSSGTLDLYTASSGLTVAKIDVASRGVFNIHSHGNSSDWLALRVPEVILRSNNYDYEISTLNCERALQVERLHMTAGRHHAGLLLKVMGDVVITDSWNWNGGTIQSRGPVSVNGPLMIEGDASGTAAVPELYLNGPVTTRGAQTVNINHGGTVVNRVGNVVSIRGNLNLRGNGRFLNYGEVKVEQPSPGTASISLSSFDNFGGTTVSGTPGSGLSISINHGLTGTYHVSENNVLTIVGPSTHIGRVLKDAVLTGGGTLQVNGPEVGFKSIQVSDVSITAGTVYIGSEQRQRIPSLKVTRGLVVLDESSSTTKIDDLVVTGGEVTFNRPTTIQDLEIRSGVLSGDSDITVNGTFVWTGGTLSGRLGSRITVNGKMHVAPSGTLNLNRNLVLKGKSDWVTTNLNLVLTRAFEISPGASLCVHGGGMSFTSSSSDENGAVLNYGDFIIDASYQDLRINTQLRNYAVIQIQHGNLLLQRSSVMVGAMMNSTDKSKVVISGGNHEITSSGTTGIQEWKHTLEVNSGSLWSKDTIWSTMSVNGGDVHIDLSGGSASMDSISVTRGTLDITSTTPSSAVPTLTVQNSITVTYGQLKLLGANCKAKHMTVSHQNARVEIERNLEIEDTFHWDAGTLAGTAFADCEISRTSVLGTLTVTGDSTRYLKTQSMFIHGSGQWFGQGELRLDSSAELVITEGATFQHHGGGTYSSQDHLARVVNRGTYELFPHSDVNMNVKLQNTGQLRVPDTATLSFRADSQLRGQLQADKGSVLQLLEGSHVLIDEASTFRGKLSSTSPFVVFYSNRSVEDIEVGGGQIRLLTHFSSMRVLKLTVNGGHVTVEPSRIGNSQTELSVDNVELVSGTLELNVQTRIGYLSQKGGSIRGSFDIFVEEFEWSGGSVVGELNSQLLVEDLECRGTGTKTLQQRSLILQSSGTFVGDAAGVIDINGHGNFVIAKDAQVVATAGVTIQSDLGMFENRGMLINALQGNGKMLAVSGHFRNTGTVECLDDTMMKVSGTGKWEGVLTTGSNATLELADGHQLFLSSFEVNGTGKLEVSSGSVSMQTCSISGAVMQISAPVYVQGEDHCFIQSLRVTENGVFISHSAATIELVQQIGGVVRALSSLTVAEYDLAGGTLQSHNVTEVDRLQWSSGAVTGGKLYVGVVTLSQGTDKVASRAAITVSRRCIWAEGFEETLGLQENSVLIITQEASMEVESVATLSSETGDSYQGRLENHGQINVKQTLRSSAEFVNFGNISISESKLTVTTKSENRGYIGIGKTSEVELRDHFSYPSSVIEGDGKLTLTQGTARLSTDTLKQKTLHVTGATVTIASTTGHDFSPQEVIITGGQADFVGNKGDTFELESLTIAGGRVKIHNPCNISQLTMTGGSLSIMAPTEITTFDFFAGQLVGLSELGYLTIHTLTLHNQKTRDDTEKVLQSLLIDIHRKVRWLPPSKDTMRMQDGSKIRLLSDCETTLQGQLEFQGSSETIENYGILTVYGSDEDLPHMKTSIRIDPHFNNVGTVRVQETSMVSFQSTAQISGSLTAHRNATVEFVNHHSTTPQNIKGGRLTVQNSNLWIPSTNTFTALNINLNGHVNFVSNATDPVHDSVFEEVNLRRGSVTFASDVSIAVLEIIGGTVESTTPNGVVQAQQMTCQEDTESSNVQSCHVTAGDVRFVGSTVTMMSSSLRIQHSGIARSSVQVDMSNSSVLVSEGTTLAVKHKMAFRKTGLGESTLEVAGMVLVEGSQFVTSAAVVLPNTGNFTVTKDFSELDIHSTGRSAGSFNIRGSHSTITSRGPGDLVLDKGSFIGPNATINVQGGHTVITGIEHQLLENSGLRITLQGTGMMTLNSSELSETPNPLTVNEVTLRSLSSKLFLSEAAPKIQKIVVVEGQVYGDAEFGTVILQSNIRLADCNLDVDHLIISGNNNDNKEMQASKINVLASLRLEADATIAMSQGSVLRLAPSAICSMDNALEITASDVDSAASWFINEGRMTVKLGAGREASIGAKFNHSGELVVEDGHLTMTNDSFIRGRLQVNTGSRLTLSSGVHRIESGSSCLVEGSLIVESAAFVEMESDDISIESATSHGTVSLRGETCISGLELADGHFEVGGNAGIGALDMSAATLSVRGDVTVNGPVKWQSGTIQLSAGSSLTVNGDFTQAISEGQLENQGGTFTISPANPCGAHTDCTSCQGAGDCSWYPTANLCVQNAIAGPSTCSARNCLQKLACSNFGTTEACSSQPNCTWCLASDMCVQSEQCPSAAAFWSSSAGGEWHTASNWFNDTIPGESSEAFLASLSEDYEVRITTPVTVEVLEIGSQCDHAFNQGCDTTQTLNVQRDLQVGRLLVRRNARLIFSGDNLIIGSSLTVEGAMEWRKGTIRGNGNVNLMGTLTIPQDCYYCSKNLQVPLENYGRITLQTTRNALTMSAQVNITNVGEILIKSSGVVNGGTIYNEGLIFSTTPTATINSNMVQNGKIFLRQSTLQLGGNAEFSGATIADEDSELLLKSGIHTFAFGSTLPSSLTMDGGTTVINTTGNAIKQLHLKNSATLQSDQDLLVDNVFLERGSLLGRGDYQINTFSWREGTIEGMKSISVTREMTFLDDSGDPAAIHTTFVQDGAMYTTTNTNLHLYGQSILQGNVTIGENADVNFRGGSQHHILSNLILDDSSTLNVFDSNTVLNVSTDDLRLSKINVNSEGGRIVLFSRSDAGSVNRLELRSGSVQIGTSQLTTDEIFLTTGEISGNDAHVWTRKATLHDTDDHRSFVRVANLTVSEKLLISKSYPSNSRQVTIDSCVTILPSATLVAVTRFTMYGEGEIVNEGNFRIDSNDDQWLDIRLGFVNHGHLQVTNRLVFNNGGSNHGEIRMVPTSKLYLRSSKVYNMTSAGEIFGSGTIYMDTDDPVVYLSGKDDSMESSGKDIGLVVSRGRCYADFRQAHSLVQRISISRDSIEITASASNPPHIAEVNFLPDYNYNTFFTCATGTGLSIGKLTLRQYRSSGHFGHGCGVVTSNMIWSSGVINRPAYFYVIGHLDIKHASGYKRIVGTNMSITATAVADADSAIYMADESKIDINGSFSSYSNLRFQKEGSGTPQLVISGHVRLLQRGKSMTVTSGVSLVNYGTIEVLHGTLSIPSTDCHSGTFVVAKGALLQFNSGVTQVGSDCSFEVFSASISGNSRLDVVDTKSIPQYITISSGTLVLNPNSNTTVDTLNVNGNVEISGQFRVRKFNLNSGNMEVNGLVIITDEMAWSGGNLMSNQMHIDGNLYLTSSSTKYLRSGTLVATGTVSSKDSQTLQMQGDAVFDLQGSMGVQDSLRIAGSGQNAFLNAGIIKVQAGLNEYGLIVDVNFDSPGVIMVESGKMKVGHSNRDVASTLHGNITVKEQALLEMGYGEFTFANQSLLNVSGTMSISSAQVQVYSSESTVTINNVKVTSSGTLETSAKDVMIRNAEICSGTLWFHRSAKIDTLQLCGGRLRPGRSVNVTELMITSGDVFSSSARPKIIAGRMGWGGGRIWANEDTTTMTVQVNERLHVFGSGSKYGDYDTVIRVDGQFTMISVGNLYLSRSALIQLDGESTASLHHGYIRTQYSPPGRFTNMGDITIGEYSKATTVALHVPFQMLGKIAIKQGQLNIASGGRFSGSTELFMDGRLEVTGAVSDTLTVSSDVELHGKLAVSWNSDGPTPSNMDTFPIIAYGGSCRIDGLVTVSVHDNVNFNTTCGDSFITVTVLR</sequence>
<proteinExistence type="predicted"/>
<feature type="signal peptide" evidence="4">
    <location>
        <begin position="1"/>
        <end position="19"/>
    </location>
</feature>
<organism evidence="5 6">
    <name type="scientific">Branchiostoma floridae</name>
    <name type="common">Florida lancelet</name>
    <name type="synonym">Amphioxus</name>
    <dbReference type="NCBI Taxonomy" id="7739"/>
    <lineage>
        <taxon>Eukaryota</taxon>
        <taxon>Metazoa</taxon>
        <taxon>Chordata</taxon>
        <taxon>Cephalochordata</taxon>
        <taxon>Leptocardii</taxon>
        <taxon>Amphioxiformes</taxon>
        <taxon>Branchiostomatidae</taxon>
        <taxon>Branchiostoma</taxon>
    </lineage>
</organism>